<name>A0A5J4UFZ7_9EUKA</name>
<proteinExistence type="predicted"/>
<dbReference type="Proteomes" id="UP000324800">
    <property type="component" value="Unassembled WGS sequence"/>
</dbReference>
<reference evidence="1 2" key="1">
    <citation type="submission" date="2019-03" db="EMBL/GenBank/DDBJ databases">
        <title>Single cell metagenomics reveals metabolic interactions within the superorganism composed of flagellate Streblomastix strix and complex community of Bacteroidetes bacteria on its surface.</title>
        <authorList>
            <person name="Treitli S.C."/>
            <person name="Kolisko M."/>
            <person name="Husnik F."/>
            <person name="Keeling P."/>
            <person name="Hampl V."/>
        </authorList>
    </citation>
    <scope>NUCLEOTIDE SEQUENCE [LARGE SCALE GENOMIC DNA]</scope>
    <source>
        <strain evidence="1">ST1C</strain>
    </source>
</reference>
<comment type="caution">
    <text evidence="1">The sequence shown here is derived from an EMBL/GenBank/DDBJ whole genome shotgun (WGS) entry which is preliminary data.</text>
</comment>
<dbReference type="OrthoDB" id="10266268at2759"/>
<sequence>MTTHISQNDRNYIYDDEAKAAVQSIETWGTSEPKHFNQVRISSIALLKMIIHAYSGGIKEITGQLLGK</sequence>
<dbReference type="AlphaFoldDB" id="A0A5J4UFZ7"/>
<dbReference type="EMBL" id="SNRW01016310">
    <property type="protein sequence ID" value="KAA6369499.1"/>
    <property type="molecule type" value="Genomic_DNA"/>
</dbReference>
<evidence type="ECO:0000313" key="1">
    <source>
        <dbReference type="EMBL" id="KAA6369499.1"/>
    </source>
</evidence>
<dbReference type="Gene3D" id="3.40.140.10">
    <property type="entry name" value="Cytidine Deaminase, domain 2"/>
    <property type="match status" value="1"/>
</dbReference>
<accession>A0A5J4UFZ7</accession>
<organism evidence="1 2">
    <name type="scientific">Streblomastix strix</name>
    <dbReference type="NCBI Taxonomy" id="222440"/>
    <lineage>
        <taxon>Eukaryota</taxon>
        <taxon>Metamonada</taxon>
        <taxon>Preaxostyla</taxon>
        <taxon>Oxymonadida</taxon>
        <taxon>Streblomastigidae</taxon>
        <taxon>Streblomastix</taxon>
    </lineage>
</organism>
<protein>
    <submittedName>
        <fullName evidence="1">Uncharacterized protein</fullName>
    </submittedName>
</protein>
<feature type="non-terminal residue" evidence="1">
    <location>
        <position position="68"/>
    </location>
</feature>
<evidence type="ECO:0000313" key="2">
    <source>
        <dbReference type="Proteomes" id="UP000324800"/>
    </source>
</evidence>
<gene>
    <name evidence="1" type="ORF">EZS28_034974</name>
</gene>